<keyword evidence="2" id="KW-0472">Membrane</keyword>
<feature type="region of interest" description="Disordered" evidence="1">
    <location>
        <begin position="75"/>
        <end position="94"/>
    </location>
</feature>
<feature type="compositionally biased region" description="Basic and acidic residues" evidence="1">
    <location>
        <begin position="79"/>
        <end position="91"/>
    </location>
</feature>
<keyword evidence="2" id="KW-0812">Transmembrane</keyword>
<feature type="transmembrane region" description="Helical" evidence="2">
    <location>
        <begin position="36"/>
        <end position="56"/>
    </location>
</feature>
<dbReference type="AlphaFoldDB" id="A0A7C3ZMD0"/>
<protein>
    <recommendedName>
        <fullName evidence="4">DUF2273 domain-containing protein</fullName>
    </recommendedName>
</protein>
<gene>
    <name evidence="3" type="ORF">ENR15_17920</name>
</gene>
<evidence type="ECO:0000256" key="2">
    <source>
        <dbReference type="SAM" id="Phobius"/>
    </source>
</evidence>
<name>A0A7C3ZMD0_9CYAN</name>
<evidence type="ECO:0008006" key="4">
    <source>
        <dbReference type="Google" id="ProtNLM"/>
    </source>
</evidence>
<proteinExistence type="predicted"/>
<comment type="caution">
    <text evidence="3">The sequence shown here is derived from an EMBL/GenBank/DDBJ whole genome shotgun (WGS) entry which is preliminary data.</text>
</comment>
<sequence length="104" mass="11783">MKDEQKSFFHWEGMTAGLLVGMFFTLGFYALGYSGWFGLILGAIGGFAGGRIVSWWDSTDEPAREPPPILKKTLKQVARQREAQKKQDVKPKPGILEVLFRHRN</sequence>
<organism evidence="3">
    <name type="scientific">Planktothricoides sp. SpSt-374</name>
    <dbReference type="NCBI Taxonomy" id="2282167"/>
    <lineage>
        <taxon>Bacteria</taxon>
        <taxon>Bacillati</taxon>
        <taxon>Cyanobacteriota</taxon>
        <taxon>Cyanophyceae</taxon>
        <taxon>Oscillatoriophycideae</taxon>
        <taxon>Oscillatoriales</taxon>
        <taxon>Oscillatoriaceae</taxon>
        <taxon>Planktothricoides</taxon>
    </lineage>
</organism>
<evidence type="ECO:0000313" key="3">
    <source>
        <dbReference type="EMBL" id="HGG02465.1"/>
    </source>
</evidence>
<evidence type="ECO:0000256" key="1">
    <source>
        <dbReference type="SAM" id="MobiDB-lite"/>
    </source>
</evidence>
<dbReference type="EMBL" id="DSPX01000185">
    <property type="protein sequence ID" value="HGG02465.1"/>
    <property type="molecule type" value="Genomic_DNA"/>
</dbReference>
<feature type="transmembrane region" description="Helical" evidence="2">
    <location>
        <begin position="12"/>
        <end position="30"/>
    </location>
</feature>
<keyword evidence="2" id="KW-1133">Transmembrane helix</keyword>
<reference evidence="3" key="1">
    <citation type="journal article" date="2020" name="mSystems">
        <title>Genome- and Community-Level Interaction Insights into Carbon Utilization and Element Cycling Functions of Hydrothermarchaeota in Hydrothermal Sediment.</title>
        <authorList>
            <person name="Zhou Z."/>
            <person name="Liu Y."/>
            <person name="Xu W."/>
            <person name="Pan J."/>
            <person name="Luo Z.H."/>
            <person name="Li M."/>
        </authorList>
    </citation>
    <scope>NUCLEOTIDE SEQUENCE [LARGE SCALE GENOMIC DNA]</scope>
    <source>
        <strain evidence="3">SpSt-374</strain>
    </source>
</reference>
<accession>A0A7C3ZMD0</accession>